<gene>
    <name evidence="4" type="ORF">RHS04_09003</name>
</gene>
<dbReference type="SMART" id="SM00915">
    <property type="entry name" value="Jacalin"/>
    <property type="match status" value="2"/>
</dbReference>
<accession>A0A8H7H1Z6</accession>
<dbReference type="InterPro" id="IPR036404">
    <property type="entry name" value="Jacalin-like_lectin_dom_sf"/>
</dbReference>
<dbReference type="InterPro" id="IPR054586">
    <property type="entry name" value="MACPF_1_fungal"/>
</dbReference>
<dbReference type="InterPro" id="IPR001229">
    <property type="entry name" value="Jacalin-like_lectin_dom"/>
</dbReference>
<keyword evidence="2" id="KW-0430">Lectin</keyword>
<dbReference type="Pfam" id="PF01419">
    <property type="entry name" value="Jacalin"/>
    <property type="match status" value="2"/>
</dbReference>
<dbReference type="AlphaFoldDB" id="A0A8H7H1Z6"/>
<feature type="domain" description="Jacalin-type lectin" evidence="3">
    <location>
        <begin position="337"/>
        <end position="476"/>
    </location>
</feature>
<organism evidence="4 5">
    <name type="scientific">Rhizoctonia solani</name>
    <dbReference type="NCBI Taxonomy" id="456999"/>
    <lineage>
        <taxon>Eukaryota</taxon>
        <taxon>Fungi</taxon>
        <taxon>Dikarya</taxon>
        <taxon>Basidiomycota</taxon>
        <taxon>Agaricomycotina</taxon>
        <taxon>Agaricomycetes</taxon>
        <taxon>Cantharellales</taxon>
        <taxon>Ceratobasidiaceae</taxon>
        <taxon>Rhizoctonia</taxon>
    </lineage>
</organism>
<feature type="domain" description="Jacalin-type lectin" evidence="3">
    <location>
        <begin position="480"/>
        <end position="634"/>
    </location>
</feature>
<comment type="caution">
    <text evidence="4">The sequence shown here is derived from an EMBL/GenBank/DDBJ whole genome shotgun (WGS) entry which is preliminary data.</text>
</comment>
<name>A0A8H7H1Z6_9AGAM</name>
<reference evidence="4" key="1">
    <citation type="submission" date="2020-09" db="EMBL/GenBank/DDBJ databases">
        <title>Comparative genome analyses of four rice-infecting Rhizoctonia solani isolates reveal extensive enrichment of homogalacturonan modification genes.</title>
        <authorList>
            <person name="Lee D.-Y."/>
            <person name="Jeon J."/>
            <person name="Kim K.-T."/>
            <person name="Cheong K."/>
            <person name="Song H."/>
            <person name="Choi G."/>
            <person name="Ko J."/>
            <person name="Opiyo S.O."/>
            <person name="Zuo S."/>
            <person name="Madhav S."/>
            <person name="Lee Y.-H."/>
            <person name="Wang G.-L."/>
        </authorList>
    </citation>
    <scope>NUCLEOTIDE SEQUENCE</scope>
    <source>
        <strain evidence="4">AG1-IA YN-7</strain>
    </source>
</reference>
<evidence type="ECO:0000313" key="5">
    <source>
        <dbReference type="Proteomes" id="UP000650582"/>
    </source>
</evidence>
<proteinExistence type="predicted"/>
<keyword evidence="1" id="KW-0732">Signal</keyword>
<evidence type="ECO:0000259" key="3">
    <source>
        <dbReference type="PROSITE" id="PS51752"/>
    </source>
</evidence>
<dbReference type="Proteomes" id="UP000650582">
    <property type="component" value="Unassembled WGS sequence"/>
</dbReference>
<sequence>MLEIGHIISHNLNWLIVDAERCKSSCDSIKDPGRYHGQPRGHGRSSWGSWARTSHQNEDNYIYPSDRIEGPTDASHYAELDEATRKTFLFDKGYLSGVRIDSNEGPRPSSYRAAQCISARSPHTRETNNIDSDFITTQNTRETNYVHKGWSLSALLASDKSPWAISRIARNHQMSSCIRSSTKYFLIQKLRIDLSAEDLSPTAELDKAFREALERPSLFERSEAVYQIFEQWGDVIPLVFDMGVSLAVTDLESVAKNVTDRSYLGLQQLLMSASARPSTQGGDPTTLQSENNVKEWLRRPVPPYQWERVRVIKVTHLTTILSKELQFRLNQLYRSLVTYHPVTTQAITSDGTSFDGTSHAYNTISKIAFHSDGSYIKSISVKYITEDSPVTYGSNKTPNNEFTLTAGDYVTDIVLWKDQKGVCGLQLNTSNGITSQHFGSDDGTPTVLRSSGGCLSAFSGIVQSDIIHDLRASSGLGGDREFSKYYGGVAGTPFSDWPFVKQSDTARIKSIRVKCGKYIDGIEVTYEDFIPGGYGTESRKADYHGGLDSGGKEHIFVLASDEDIVAVLGRYKKYIFQLCFVTNKGRTSDIFGGGDGEDFRCQAPATGDGKATRLQYICGKSGDWLNGILLAWAPL</sequence>
<dbReference type="PANTHER" id="PTHR33589">
    <property type="entry name" value="OS11G0524900 PROTEIN"/>
    <property type="match status" value="1"/>
</dbReference>
<dbReference type="Pfam" id="PF22693">
    <property type="entry name" value="MACPF_1"/>
    <property type="match status" value="1"/>
</dbReference>
<evidence type="ECO:0000256" key="1">
    <source>
        <dbReference type="ARBA" id="ARBA00022729"/>
    </source>
</evidence>
<dbReference type="InterPro" id="IPR052321">
    <property type="entry name" value="PolyBind_ProtTraffic"/>
</dbReference>
<dbReference type="Gene3D" id="2.100.10.30">
    <property type="entry name" value="Jacalin-like lectin domain"/>
    <property type="match status" value="2"/>
</dbReference>
<evidence type="ECO:0000313" key="4">
    <source>
        <dbReference type="EMBL" id="KAF8668393.1"/>
    </source>
</evidence>
<dbReference type="PANTHER" id="PTHR33589:SF3">
    <property type="entry name" value="ZYMOGEN GRANULE MEMBRANE PROTEIN 16-LIKE"/>
    <property type="match status" value="1"/>
</dbReference>
<evidence type="ECO:0000256" key="2">
    <source>
        <dbReference type="ARBA" id="ARBA00022734"/>
    </source>
</evidence>
<protein>
    <submittedName>
        <fullName evidence="4">Carbohydrate binding</fullName>
    </submittedName>
</protein>
<dbReference type="PROSITE" id="PS51752">
    <property type="entry name" value="JACALIN_LECTIN"/>
    <property type="match status" value="2"/>
</dbReference>
<dbReference type="SUPFAM" id="SSF51101">
    <property type="entry name" value="Mannose-binding lectins"/>
    <property type="match status" value="2"/>
</dbReference>
<dbReference type="GO" id="GO:0030246">
    <property type="term" value="F:carbohydrate binding"/>
    <property type="evidence" value="ECO:0007669"/>
    <property type="project" value="UniProtKB-KW"/>
</dbReference>
<dbReference type="EMBL" id="JACYCC010000342">
    <property type="protein sequence ID" value="KAF8668393.1"/>
    <property type="molecule type" value="Genomic_DNA"/>
</dbReference>